<keyword evidence="4 8" id="KW-0812">Transmembrane</keyword>
<accession>A0A0F7LRY9</accession>
<dbReference type="PATRIC" id="fig|230089.6.peg.3754"/>
<feature type="domain" description="Sulfatase N-terminal" evidence="9">
    <location>
        <begin position="207"/>
        <end position="473"/>
    </location>
</feature>
<keyword evidence="6 8" id="KW-0472">Membrane</keyword>
<gene>
    <name evidence="10" type="ORF">VY86_16615</name>
</gene>
<evidence type="ECO:0000256" key="2">
    <source>
        <dbReference type="ARBA" id="ARBA00022475"/>
    </source>
</evidence>
<evidence type="ECO:0000313" key="10">
    <source>
        <dbReference type="EMBL" id="AKH64718.1"/>
    </source>
</evidence>
<proteinExistence type="inferred from homology"/>
<evidence type="ECO:0000256" key="7">
    <source>
        <dbReference type="ARBA" id="ARBA00038481"/>
    </source>
</evidence>
<dbReference type="InterPro" id="IPR040423">
    <property type="entry name" value="PEA_transferase"/>
</dbReference>
<dbReference type="GO" id="GO:0005886">
    <property type="term" value="C:plasma membrane"/>
    <property type="evidence" value="ECO:0007669"/>
    <property type="project" value="UniProtKB-SubCell"/>
</dbReference>
<dbReference type="AlphaFoldDB" id="A0A0F7LRY9"/>
<comment type="similarity">
    <text evidence="7">Belongs to the phosphoethanolamine transferase family.</text>
</comment>
<name>A0A0F7LRY9_9GAMM</name>
<dbReference type="InterPro" id="IPR000917">
    <property type="entry name" value="Sulfatase_N"/>
</dbReference>
<feature type="transmembrane region" description="Helical" evidence="8">
    <location>
        <begin position="57"/>
        <end position="77"/>
    </location>
</feature>
<dbReference type="EMBL" id="CP011104">
    <property type="protein sequence ID" value="AKH64718.1"/>
    <property type="molecule type" value="Genomic_DNA"/>
</dbReference>
<feature type="transmembrane region" description="Helical" evidence="8">
    <location>
        <begin position="34"/>
        <end position="50"/>
    </location>
</feature>
<reference evidence="11" key="2">
    <citation type="submission" date="2015-03" db="EMBL/GenBank/DDBJ databases">
        <title>Genome sequence of Azospirillum thiophilum strain DSM 21654T.</title>
        <authorList>
            <person name="Kwak Y."/>
            <person name="Shin J.-H."/>
        </authorList>
    </citation>
    <scope>NUCLEOTIDE SEQUENCE [LARGE SCALE GENOMIC DNA]</scope>
    <source>
        <strain evidence="11">DSM 15199</strain>
    </source>
</reference>
<dbReference type="GO" id="GO:0016776">
    <property type="term" value="F:phosphotransferase activity, phosphate group as acceptor"/>
    <property type="evidence" value="ECO:0007669"/>
    <property type="project" value="TreeGrafter"/>
</dbReference>
<dbReference type="RefSeq" id="WP_046975787.1">
    <property type="nucleotide sequence ID" value="NZ_CP011104.1"/>
</dbReference>
<evidence type="ECO:0000256" key="6">
    <source>
        <dbReference type="ARBA" id="ARBA00023136"/>
    </source>
</evidence>
<dbReference type="Gene3D" id="3.40.720.10">
    <property type="entry name" value="Alkaline Phosphatase, subunit A"/>
    <property type="match status" value="1"/>
</dbReference>
<feature type="transmembrane region" description="Helical" evidence="8">
    <location>
        <begin position="130"/>
        <end position="147"/>
    </location>
</feature>
<dbReference type="CDD" id="cd16017">
    <property type="entry name" value="LptA"/>
    <property type="match status" value="1"/>
</dbReference>
<keyword evidence="5 8" id="KW-1133">Transmembrane helix</keyword>
<dbReference type="Pfam" id="PF00884">
    <property type="entry name" value="Sulfatase"/>
    <property type="match status" value="1"/>
</dbReference>
<dbReference type="SUPFAM" id="SSF53649">
    <property type="entry name" value="Alkaline phosphatase-like"/>
    <property type="match status" value="1"/>
</dbReference>
<keyword evidence="11" id="KW-1185">Reference proteome</keyword>
<dbReference type="STRING" id="230089.VY86_16615"/>
<dbReference type="PANTHER" id="PTHR30443">
    <property type="entry name" value="INNER MEMBRANE PROTEIN"/>
    <property type="match status" value="1"/>
</dbReference>
<evidence type="ECO:0000256" key="4">
    <source>
        <dbReference type="ARBA" id="ARBA00022692"/>
    </source>
</evidence>
<keyword evidence="3" id="KW-0808">Transferase</keyword>
<dbReference type="GO" id="GO:0009244">
    <property type="term" value="P:lipopolysaccharide core region biosynthetic process"/>
    <property type="evidence" value="ECO:0007669"/>
    <property type="project" value="TreeGrafter"/>
</dbReference>
<comment type="subcellular location">
    <subcellularLocation>
        <location evidence="1">Cell membrane</location>
        <topology evidence="1">Multi-pass membrane protein</topology>
    </subcellularLocation>
</comment>
<evidence type="ECO:0000313" key="11">
    <source>
        <dbReference type="Proteomes" id="UP000034866"/>
    </source>
</evidence>
<dbReference type="KEGG" id="ptt:VY86_16615"/>
<keyword evidence="2" id="KW-1003">Cell membrane</keyword>
<dbReference type="InterPro" id="IPR017850">
    <property type="entry name" value="Alkaline_phosphatase_core_sf"/>
</dbReference>
<evidence type="ECO:0000256" key="5">
    <source>
        <dbReference type="ARBA" id="ARBA00022989"/>
    </source>
</evidence>
<feature type="transmembrane region" description="Helical" evidence="8">
    <location>
        <begin position="7"/>
        <end position="28"/>
    </location>
</feature>
<sequence length="516" mass="58851">MKFIKNHLIKLLPVVALFIFCLLAHIAMGYRLKIGYVFAVFFIFLLLNKVTAVYRVLLVVLGITTLIYAPVGLTYGSPNFNSILSLFYTNKQEASEFISSIPIEHYLFSALILIFCFLSLKVSINLYKKVNVFLFSFALITIIHHPLKSFIQGKEFNIFDSGLPEIRVVKDVTINFIRVKSEYKKMQEILREKDTWGTVSAQSKYNTYVVVIGESVRKDFMNAYGFPIHNTPFMSTANGTLFTNYISAGPSTQISLANSLAMVKDGKEILSNNIVTLAKKAGFYTYWISNQGSMGLFDTPVASMGARADSPLFIKKGESSSGLNRSMPDTNVIPIVKKVLEDKKEKKLIVIHLMGSHSPACTRTNYEYKVFFKSEQVSCYIQSIENTDNLLSIITDEVQKNEKNWSLMYFADHGVSFFERDTKKMRLAHNDKYKQNYQVPMFITSYDDTSRKFINSQRSSMNFLTLFSEWTGIKEPTISENCKMLSNEICENQDDVLNFSNNIMKYSSLPEDKIPK</sequence>
<protein>
    <recommendedName>
        <fullName evidence="9">Sulfatase N-terminal domain-containing protein</fullName>
    </recommendedName>
</protein>
<evidence type="ECO:0000256" key="3">
    <source>
        <dbReference type="ARBA" id="ARBA00022679"/>
    </source>
</evidence>
<organism evidence="10 11">
    <name type="scientific">Photorhabdus thracensis</name>
    <dbReference type="NCBI Taxonomy" id="230089"/>
    <lineage>
        <taxon>Bacteria</taxon>
        <taxon>Pseudomonadati</taxon>
        <taxon>Pseudomonadota</taxon>
        <taxon>Gammaproteobacteria</taxon>
        <taxon>Enterobacterales</taxon>
        <taxon>Morganellaceae</taxon>
        <taxon>Photorhabdus</taxon>
    </lineage>
</organism>
<evidence type="ECO:0000256" key="8">
    <source>
        <dbReference type="SAM" id="Phobius"/>
    </source>
</evidence>
<reference evidence="10 11" key="1">
    <citation type="journal article" date="2015" name="J. Biotechnol.">
        <title>Complete genome sequence of Photorhabdus temperata subsp. thracensis 39-8(T), an entomopathogenic bacterium for the improved commercial bioinsecticide.</title>
        <authorList>
            <person name="Kwak Y."/>
            <person name="Shin J.H."/>
        </authorList>
    </citation>
    <scope>NUCLEOTIDE SEQUENCE [LARGE SCALE GENOMIC DNA]</scope>
    <source>
        <strain evidence="10 11">DSM 15199</strain>
    </source>
</reference>
<evidence type="ECO:0000256" key="1">
    <source>
        <dbReference type="ARBA" id="ARBA00004651"/>
    </source>
</evidence>
<dbReference type="InterPro" id="IPR058130">
    <property type="entry name" value="PEA_transf_C"/>
</dbReference>
<feature type="transmembrane region" description="Helical" evidence="8">
    <location>
        <begin position="97"/>
        <end position="118"/>
    </location>
</feature>
<dbReference type="PANTHER" id="PTHR30443:SF4">
    <property type="entry name" value="PHOSPHOETHANOLAMINE TRANSFERASE OPGE-RELATED"/>
    <property type="match status" value="1"/>
</dbReference>
<dbReference type="Proteomes" id="UP000034866">
    <property type="component" value="Chromosome"/>
</dbReference>
<dbReference type="OrthoDB" id="9786870at2"/>
<evidence type="ECO:0000259" key="9">
    <source>
        <dbReference type="Pfam" id="PF00884"/>
    </source>
</evidence>